<dbReference type="InterPro" id="IPR036237">
    <property type="entry name" value="Xyl_isomerase-like_sf"/>
</dbReference>
<dbReference type="InterPro" id="IPR013022">
    <property type="entry name" value="Xyl_isomerase-like_TIM-brl"/>
</dbReference>
<reference evidence="2 3" key="1">
    <citation type="submission" date="2015-12" db="EMBL/GenBank/DDBJ databases">
        <title>Genome sequence of Mucilaginibacter gotjawali.</title>
        <authorList>
            <person name="Lee J.S."/>
            <person name="Lee K.C."/>
            <person name="Kim K.K."/>
            <person name="Lee B.W."/>
        </authorList>
    </citation>
    <scope>NUCLEOTIDE SEQUENCE [LARGE SCALE GENOMIC DNA]</scope>
    <source>
        <strain evidence="2 3">SA3-7</strain>
    </source>
</reference>
<dbReference type="Proteomes" id="UP000218263">
    <property type="component" value="Chromosome"/>
</dbReference>
<gene>
    <name evidence="2" type="primary">iolE_2</name>
    <name evidence="2" type="ORF">MgSA37_02652</name>
</gene>
<dbReference type="InterPro" id="IPR006311">
    <property type="entry name" value="TAT_signal"/>
</dbReference>
<dbReference type="PANTHER" id="PTHR12110:SF41">
    <property type="entry name" value="INOSOSE DEHYDRATASE"/>
    <property type="match status" value="1"/>
</dbReference>
<keyword evidence="3" id="KW-1185">Reference proteome</keyword>
<proteinExistence type="predicted"/>
<organism evidence="2 3">
    <name type="scientific">Mucilaginibacter gotjawali</name>
    <dbReference type="NCBI Taxonomy" id="1550579"/>
    <lineage>
        <taxon>Bacteria</taxon>
        <taxon>Pseudomonadati</taxon>
        <taxon>Bacteroidota</taxon>
        <taxon>Sphingobacteriia</taxon>
        <taxon>Sphingobacteriales</taxon>
        <taxon>Sphingobacteriaceae</taxon>
        <taxon>Mucilaginibacter</taxon>
    </lineage>
</organism>
<evidence type="ECO:0000313" key="2">
    <source>
        <dbReference type="EMBL" id="BAU54476.1"/>
    </source>
</evidence>
<evidence type="ECO:0000313" key="3">
    <source>
        <dbReference type="Proteomes" id="UP000218263"/>
    </source>
</evidence>
<dbReference type="RefSeq" id="WP_197706131.1">
    <property type="nucleotide sequence ID" value="NZ_AP017313.1"/>
</dbReference>
<dbReference type="AlphaFoldDB" id="A0A110B2Y9"/>
<keyword evidence="2" id="KW-0456">Lyase</keyword>
<dbReference type="GO" id="GO:0016853">
    <property type="term" value="F:isomerase activity"/>
    <property type="evidence" value="ECO:0007669"/>
    <property type="project" value="UniProtKB-KW"/>
</dbReference>
<dbReference type="Gene3D" id="3.20.20.150">
    <property type="entry name" value="Divalent-metal-dependent TIM barrel enzymes"/>
    <property type="match status" value="1"/>
</dbReference>
<dbReference type="EMBL" id="AP017313">
    <property type="protein sequence ID" value="BAU54476.1"/>
    <property type="molecule type" value="Genomic_DNA"/>
</dbReference>
<dbReference type="PANTHER" id="PTHR12110">
    <property type="entry name" value="HYDROXYPYRUVATE ISOMERASE"/>
    <property type="match status" value="1"/>
</dbReference>
<dbReference type="KEGG" id="mgot:MgSA37_02652"/>
<dbReference type="InterPro" id="IPR050312">
    <property type="entry name" value="IolE/XylAMocC-like"/>
</dbReference>
<name>A0A110B2Y9_9SPHI</name>
<dbReference type="GO" id="GO:0050114">
    <property type="term" value="F:myo-inosose-2 dehydratase activity"/>
    <property type="evidence" value="ECO:0007669"/>
    <property type="project" value="UniProtKB-EC"/>
</dbReference>
<sequence>MMNLNRRKFLQSAGTLALGSMALSGKASSLLNFRPPHAVGLQLFTFFGIIDDDVKGTLTKIAAIGYKEMESAFSKKGGYYGLKPQEFKAMVNDLGMTWQSHHVIGAPFKLPKGYKMPVGADGKPMVMPTMLNLKDNMQQLVDDAAAGGVAYLVCANSPTATLEETKATIEVLNKTGEAAKKAGMQFCYHNHDMEFVAVDGKAPYDLLLTETDPNNVKMELDLCWVTKAGKDPVELFKANPGRFPLWHVKDLDAAKAGPAPVGSGIVDFKRIFENQQIAGMQHFFVEHDMPKDAYASIKSSYDYITGTLKA</sequence>
<dbReference type="Pfam" id="PF01261">
    <property type="entry name" value="AP_endonuc_2"/>
    <property type="match status" value="1"/>
</dbReference>
<dbReference type="PROSITE" id="PS51318">
    <property type="entry name" value="TAT"/>
    <property type="match status" value="1"/>
</dbReference>
<feature type="domain" description="Xylose isomerase-like TIM barrel" evidence="1">
    <location>
        <begin position="60"/>
        <end position="279"/>
    </location>
</feature>
<dbReference type="SUPFAM" id="SSF51658">
    <property type="entry name" value="Xylose isomerase-like"/>
    <property type="match status" value="1"/>
</dbReference>
<protein>
    <submittedName>
        <fullName evidence="2">Inosose dehydratase</fullName>
        <ecNumber evidence="2">4.2.1.44</ecNumber>
    </submittedName>
</protein>
<dbReference type="EC" id="4.2.1.44" evidence="2"/>
<accession>A0A110B2Y9</accession>
<evidence type="ECO:0000259" key="1">
    <source>
        <dbReference type="Pfam" id="PF01261"/>
    </source>
</evidence>